<dbReference type="EMBL" id="NQMM01000038">
    <property type="protein sequence ID" value="PKQ76113.1"/>
    <property type="molecule type" value="Genomic_DNA"/>
</dbReference>
<proteinExistence type="predicted"/>
<dbReference type="GO" id="GO:0003700">
    <property type="term" value="F:DNA-binding transcription factor activity"/>
    <property type="evidence" value="ECO:0007669"/>
    <property type="project" value="InterPro"/>
</dbReference>
<keyword evidence="2" id="KW-0238">DNA-binding</keyword>
<dbReference type="AlphaFoldDB" id="A0A2N3IVA0"/>
<feature type="domain" description="HTH deoR-type" evidence="4">
    <location>
        <begin position="2"/>
        <end position="57"/>
    </location>
</feature>
<name>A0A2N3IVA0_AERSO</name>
<dbReference type="RefSeq" id="WP_101325145.1">
    <property type="nucleotide sequence ID" value="NZ_NQMM01000038.1"/>
</dbReference>
<dbReference type="SUPFAM" id="SSF46785">
    <property type="entry name" value="Winged helix' DNA-binding domain"/>
    <property type="match status" value="1"/>
</dbReference>
<dbReference type="InterPro" id="IPR036388">
    <property type="entry name" value="WH-like_DNA-bd_sf"/>
</dbReference>
<keyword evidence="3" id="KW-0804">Transcription</keyword>
<dbReference type="Gene3D" id="3.40.50.1360">
    <property type="match status" value="1"/>
</dbReference>
<gene>
    <name evidence="5" type="ORF">CJP16_13795</name>
</gene>
<dbReference type="PROSITE" id="PS00894">
    <property type="entry name" value="HTH_DEOR_1"/>
    <property type="match status" value="1"/>
</dbReference>
<dbReference type="Gene3D" id="1.10.10.10">
    <property type="entry name" value="Winged helix-like DNA-binding domain superfamily/Winged helix DNA-binding domain"/>
    <property type="match status" value="1"/>
</dbReference>
<dbReference type="Pfam" id="PF00455">
    <property type="entry name" value="DeoRC"/>
    <property type="match status" value="1"/>
</dbReference>
<dbReference type="InterPro" id="IPR018356">
    <property type="entry name" value="Tscrpt_reg_HTH_DeoR_CS"/>
</dbReference>
<keyword evidence="6" id="KW-1185">Reference proteome</keyword>
<comment type="caution">
    <text evidence="5">The sequence shown here is derived from an EMBL/GenBank/DDBJ whole genome shotgun (WGS) entry which is preliminary data.</text>
</comment>
<dbReference type="GO" id="GO:0003677">
    <property type="term" value="F:DNA binding"/>
    <property type="evidence" value="ECO:0007669"/>
    <property type="project" value="UniProtKB-KW"/>
</dbReference>
<dbReference type="InterPro" id="IPR036390">
    <property type="entry name" value="WH_DNA-bd_sf"/>
</dbReference>
<dbReference type="SUPFAM" id="SSF100950">
    <property type="entry name" value="NagB/RpiA/CoA transferase-like"/>
    <property type="match status" value="1"/>
</dbReference>
<sequence>MLSPRVVDIEKYIVQAGSVTVKELSDRFSVSLETIRRDLQELESNGSVKRVHGGAISLDNADAGLAFNKRKHERSIEKKLIAYKALALIKPGDMIMLDASSTCWYLAEALPDISLTVITNSFRNVLSLAVKKNIKTIAIGGEYSEKYAAFVGTIASGNISQYRVDTLFLSCSAYSTTGGVWENNEINASTKKVMLASAKQKVLLADSHKENRSGIVRICQFSDLDMILTEKNESNVRQLNRYNKK</sequence>
<dbReference type="SMART" id="SM01134">
    <property type="entry name" value="DeoRC"/>
    <property type="match status" value="1"/>
</dbReference>
<evidence type="ECO:0000259" key="4">
    <source>
        <dbReference type="PROSITE" id="PS51000"/>
    </source>
</evidence>
<protein>
    <recommendedName>
        <fullName evidence="4">HTH deoR-type domain-containing protein</fullName>
    </recommendedName>
</protein>
<dbReference type="InterPro" id="IPR050313">
    <property type="entry name" value="Carb_Metab_HTH_regulators"/>
</dbReference>
<dbReference type="Proteomes" id="UP000233467">
    <property type="component" value="Unassembled WGS sequence"/>
</dbReference>
<reference evidence="5 6" key="1">
    <citation type="journal article" date="2017" name="Front. Microbiol.">
        <title>Strong Genomic and Phenotypic Heterogeneity in the Aeromonas sobria Species Complex.</title>
        <authorList>
            <person name="Gauthier J."/>
            <person name="Vincent A.T."/>
            <person name="Charette S.J."/>
            <person name="Derome N."/>
        </authorList>
    </citation>
    <scope>NUCLEOTIDE SEQUENCE [LARGE SCALE GENOMIC DNA]</scope>
    <source>
        <strain evidence="5 6">TM18</strain>
    </source>
</reference>
<dbReference type="InterPro" id="IPR014036">
    <property type="entry name" value="DeoR-like_C"/>
</dbReference>
<dbReference type="PANTHER" id="PTHR30363:SF44">
    <property type="entry name" value="AGA OPERON TRANSCRIPTIONAL REPRESSOR-RELATED"/>
    <property type="match status" value="1"/>
</dbReference>
<organism evidence="5 6">
    <name type="scientific">Aeromonas sobria</name>
    <dbReference type="NCBI Taxonomy" id="646"/>
    <lineage>
        <taxon>Bacteria</taxon>
        <taxon>Pseudomonadati</taxon>
        <taxon>Pseudomonadota</taxon>
        <taxon>Gammaproteobacteria</taxon>
        <taxon>Aeromonadales</taxon>
        <taxon>Aeromonadaceae</taxon>
        <taxon>Aeromonas</taxon>
    </lineage>
</organism>
<dbReference type="PANTHER" id="PTHR30363">
    <property type="entry name" value="HTH-TYPE TRANSCRIPTIONAL REGULATOR SRLR-RELATED"/>
    <property type="match status" value="1"/>
</dbReference>
<dbReference type="SMART" id="SM00420">
    <property type="entry name" value="HTH_DEOR"/>
    <property type="match status" value="1"/>
</dbReference>
<dbReference type="InterPro" id="IPR037171">
    <property type="entry name" value="NagB/RpiA_transferase-like"/>
</dbReference>
<evidence type="ECO:0000256" key="1">
    <source>
        <dbReference type="ARBA" id="ARBA00023015"/>
    </source>
</evidence>
<accession>A0A2N3IVA0</accession>
<evidence type="ECO:0000256" key="2">
    <source>
        <dbReference type="ARBA" id="ARBA00023125"/>
    </source>
</evidence>
<dbReference type="InterPro" id="IPR001034">
    <property type="entry name" value="DeoR_HTH"/>
</dbReference>
<evidence type="ECO:0000313" key="6">
    <source>
        <dbReference type="Proteomes" id="UP000233467"/>
    </source>
</evidence>
<dbReference type="PRINTS" id="PR00037">
    <property type="entry name" value="HTHLACR"/>
</dbReference>
<keyword evidence="1" id="KW-0805">Transcription regulation</keyword>
<dbReference type="Pfam" id="PF08220">
    <property type="entry name" value="HTH_DeoR"/>
    <property type="match status" value="1"/>
</dbReference>
<evidence type="ECO:0000256" key="3">
    <source>
        <dbReference type="ARBA" id="ARBA00023163"/>
    </source>
</evidence>
<dbReference type="PROSITE" id="PS51000">
    <property type="entry name" value="HTH_DEOR_2"/>
    <property type="match status" value="1"/>
</dbReference>
<evidence type="ECO:0000313" key="5">
    <source>
        <dbReference type="EMBL" id="PKQ76113.1"/>
    </source>
</evidence>